<name>A0A840E3A9_9BACT</name>
<dbReference type="PANTHER" id="PTHR43606:SF1">
    <property type="entry name" value="PHOD-LIKE PHOSPHATASE METALLOPHOSPHATASE DOMAIN-CONTAINING PROTEIN"/>
    <property type="match status" value="1"/>
</dbReference>
<dbReference type="InterPro" id="IPR029052">
    <property type="entry name" value="Metallo-depent_PP-like"/>
</dbReference>
<evidence type="ECO:0000256" key="2">
    <source>
        <dbReference type="SAM" id="SignalP"/>
    </source>
</evidence>
<evidence type="ECO:0000259" key="3">
    <source>
        <dbReference type="Pfam" id="PF09423"/>
    </source>
</evidence>
<dbReference type="Proteomes" id="UP000576209">
    <property type="component" value="Unassembled WGS sequence"/>
</dbReference>
<dbReference type="Gene3D" id="2.60.40.380">
    <property type="entry name" value="Purple acid phosphatase-like, N-terminal"/>
    <property type="match status" value="1"/>
</dbReference>
<dbReference type="EC" id="3.1.3.1" evidence="4"/>
<dbReference type="InterPro" id="IPR038607">
    <property type="entry name" value="PhoD-like_sf"/>
</dbReference>
<proteinExistence type="predicted"/>
<evidence type="ECO:0000256" key="1">
    <source>
        <dbReference type="SAM" id="MobiDB-lite"/>
    </source>
</evidence>
<feature type="compositionally biased region" description="Polar residues" evidence="1">
    <location>
        <begin position="421"/>
        <end position="430"/>
    </location>
</feature>
<feature type="region of interest" description="Disordered" evidence="1">
    <location>
        <begin position="416"/>
        <end position="437"/>
    </location>
</feature>
<keyword evidence="5" id="KW-1185">Reference proteome</keyword>
<reference evidence="4 5" key="1">
    <citation type="submission" date="2020-08" db="EMBL/GenBank/DDBJ databases">
        <title>Genomic Encyclopedia of Type Strains, Phase IV (KMG-IV): sequencing the most valuable type-strain genomes for metagenomic binning, comparative biology and taxonomic classification.</title>
        <authorList>
            <person name="Goeker M."/>
        </authorList>
    </citation>
    <scope>NUCLEOTIDE SEQUENCE [LARGE SCALE GENOMIC DNA]</scope>
    <source>
        <strain evidence="4 5">DSM 105137</strain>
    </source>
</reference>
<sequence>MEAADRYPFDSRTRHPSWRYLFMLLALCTGASAGAQVPDSVFLTNGFKVGEVTDSSIILWTRLCLSAIPVPVNHERQESTFRHPIDFDDGMPVAQMDGAVAGTFGEVRIELTSVDTSIVREWHPVSPYRDYTIKTGIGGLRPATSYSVVVEGRKAEGGPISRLTGKFRTAPRPDAVVPVTFTASTCQYFWSHDDSVRGFRMYDSMLAMEPDFHCQTGDYVYYDKPGPLAITLPLARHKWNAINGWPALVDFYNHTPLYIQKDDHDLLKDDVSDSAATYGELTFGDGQRIWEEQTPIGSRAYRTIRWGKDLQVWITEGRDFRSDNKETDGPNKTILGREQIEWLQSTVRDSDATFKILVSSTPIVGPDRDRKTDNHANDSHRTEGEWLRSFLADEGMYVINGDRHWQYVSVDPQTGLKEFSQGPSSDSHAQGWTPDDHRPEHKFLRVKGGFLSVSVYREGDTPTIAFIHHDVEGTPVHREVIRAE</sequence>
<feature type="chain" id="PRO_5032270192" evidence="2">
    <location>
        <begin position="36"/>
        <end position="484"/>
    </location>
</feature>
<keyword evidence="2" id="KW-0732">Signal</keyword>
<feature type="signal peptide" evidence="2">
    <location>
        <begin position="1"/>
        <end position="35"/>
    </location>
</feature>
<feature type="domain" description="PhoD-like phosphatase metallophosphatase" evidence="3">
    <location>
        <begin position="183"/>
        <end position="409"/>
    </location>
</feature>
<keyword evidence="4" id="KW-0378">Hydrolase</keyword>
<dbReference type="PANTHER" id="PTHR43606">
    <property type="entry name" value="PHOSPHATASE, PUTATIVE (AFU_ORTHOLOGUE AFUA_6G08710)-RELATED"/>
    <property type="match status" value="1"/>
</dbReference>
<dbReference type="InterPro" id="IPR018946">
    <property type="entry name" value="PhoD-like_MPP"/>
</dbReference>
<organism evidence="4 5">
    <name type="scientific">Neolewinella aquimaris</name>
    <dbReference type="NCBI Taxonomy" id="1835722"/>
    <lineage>
        <taxon>Bacteria</taxon>
        <taxon>Pseudomonadati</taxon>
        <taxon>Bacteroidota</taxon>
        <taxon>Saprospiria</taxon>
        <taxon>Saprospirales</taxon>
        <taxon>Lewinellaceae</taxon>
        <taxon>Neolewinella</taxon>
    </lineage>
</organism>
<protein>
    <submittedName>
        <fullName evidence="4">Alkaline phosphatase D</fullName>
        <ecNumber evidence="4">3.1.3.1</ecNumber>
    </submittedName>
</protein>
<dbReference type="GO" id="GO:0004035">
    <property type="term" value="F:alkaline phosphatase activity"/>
    <property type="evidence" value="ECO:0007669"/>
    <property type="project" value="UniProtKB-EC"/>
</dbReference>
<accession>A0A840E3A9</accession>
<evidence type="ECO:0000313" key="5">
    <source>
        <dbReference type="Proteomes" id="UP000576209"/>
    </source>
</evidence>
<gene>
    <name evidence="4" type="ORF">GGR28_002684</name>
</gene>
<comment type="caution">
    <text evidence="4">The sequence shown here is derived from an EMBL/GenBank/DDBJ whole genome shotgun (WGS) entry which is preliminary data.</text>
</comment>
<dbReference type="Pfam" id="PF09423">
    <property type="entry name" value="PhoD"/>
    <property type="match status" value="1"/>
</dbReference>
<dbReference type="AlphaFoldDB" id="A0A840E3A9"/>
<dbReference type="SUPFAM" id="SSF56300">
    <property type="entry name" value="Metallo-dependent phosphatases"/>
    <property type="match status" value="1"/>
</dbReference>
<dbReference type="InterPro" id="IPR052900">
    <property type="entry name" value="Phospholipid_Metab_Enz"/>
</dbReference>
<dbReference type="Gene3D" id="3.60.21.70">
    <property type="entry name" value="PhoD-like phosphatase"/>
    <property type="match status" value="1"/>
</dbReference>
<dbReference type="RefSeq" id="WP_221233892.1">
    <property type="nucleotide sequence ID" value="NZ_JACIFF010000007.1"/>
</dbReference>
<dbReference type="EMBL" id="JACIFF010000007">
    <property type="protein sequence ID" value="MBB4080054.1"/>
    <property type="molecule type" value="Genomic_DNA"/>
</dbReference>
<evidence type="ECO:0000313" key="4">
    <source>
        <dbReference type="EMBL" id="MBB4080054.1"/>
    </source>
</evidence>